<dbReference type="AlphaFoldDB" id="B7KH34"/>
<organism evidence="1 2">
    <name type="scientific">Gloeothece citriformis (strain PCC 7424)</name>
    <name type="common">Cyanothece sp. (strain PCC 7424)</name>
    <dbReference type="NCBI Taxonomy" id="65393"/>
    <lineage>
        <taxon>Bacteria</taxon>
        <taxon>Bacillati</taxon>
        <taxon>Cyanobacteriota</taxon>
        <taxon>Cyanophyceae</taxon>
        <taxon>Oscillatoriophycideae</taxon>
        <taxon>Chroococcales</taxon>
        <taxon>Aphanothecaceae</taxon>
        <taxon>Gloeothece</taxon>
        <taxon>Gloeothece citriformis</taxon>
    </lineage>
</organism>
<protein>
    <submittedName>
        <fullName evidence="1">Uncharacterized protein</fullName>
    </submittedName>
</protein>
<sequence>MQRYRELILYQFLKIRLQFLMRWERILQFEQEDCVVKFYRISITTIAQI</sequence>
<name>B7KH34_GLOC7</name>
<gene>
    <name evidence="1" type="ordered locus">PCC7424_0787</name>
</gene>
<reference evidence="2" key="1">
    <citation type="journal article" date="2011" name="MBio">
        <title>Novel metabolic attributes of the genus Cyanothece, comprising a group of unicellular nitrogen-fixing Cyanobacteria.</title>
        <authorList>
            <person name="Bandyopadhyay A."/>
            <person name="Elvitigala T."/>
            <person name="Welsh E."/>
            <person name="Stockel J."/>
            <person name="Liberton M."/>
            <person name="Min H."/>
            <person name="Sherman L.A."/>
            <person name="Pakrasi H.B."/>
        </authorList>
    </citation>
    <scope>NUCLEOTIDE SEQUENCE [LARGE SCALE GENOMIC DNA]</scope>
    <source>
        <strain evidence="2">PCC 7424</strain>
    </source>
</reference>
<evidence type="ECO:0000313" key="1">
    <source>
        <dbReference type="EMBL" id="ACK69243.1"/>
    </source>
</evidence>
<keyword evidence="2" id="KW-1185">Reference proteome</keyword>
<dbReference type="HOGENOM" id="CLU_3134752_0_0_3"/>
<evidence type="ECO:0000313" key="2">
    <source>
        <dbReference type="Proteomes" id="UP000002384"/>
    </source>
</evidence>
<dbReference type="Proteomes" id="UP000002384">
    <property type="component" value="Chromosome"/>
</dbReference>
<accession>B7KH34</accession>
<dbReference type="EMBL" id="CP001291">
    <property type="protein sequence ID" value="ACK69243.1"/>
    <property type="molecule type" value="Genomic_DNA"/>
</dbReference>
<proteinExistence type="predicted"/>
<dbReference type="KEGG" id="cyc:PCC7424_0787"/>
<dbReference type="STRING" id="65393.PCC7424_0787"/>